<dbReference type="Gene3D" id="2.60.120.260">
    <property type="entry name" value="Galactose-binding domain-like"/>
    <property type="match status" value="1"/>
</dbReference>
<comment type="caution">
    <text evidence="1">The sequence shown here is derived from an EMBL/GenBank/DDBJ whole genome shotgun (WGS) entry which is preliminary data.</text>
</comment>
<evidence type="ECO:0000313" key="1">
    <source>
        <dbReference type="EMBL" id="KKK95574.1"/>
    </source>
</evidence>
<protein>
    <submittedName>
        <fullName evidence="1">Uncharacterized protein</fullName>
    </submittedName>
</protein>
<dbReference type="Gene3D" id="2.60.120.200">
    <property type="match status" value="1"/>
</dbReference>
<name>A0A0F9BYZ8_9ZZZZ</name>
<organism evidence="1">
    <name type="scientific">marine sediment metagenome</name>
    <dbReference type="NCBI Taxonomy" id="412755"/>
    <lineage>
        <taxon>unclassified sequences</taxon>
        <taxon>metagenomes</taxon>
        <taxon>ecological metagenomes</taxon>
    </lineage>
</organism>
<dbReference type="SUPFAM" id="SSF49899">
    <property type="entry name" value="Concanavalin A-like lectins/glucanases"/>
    <property type="match status" value="1"/>
</dbReference>
<proteinExistence type="predicted"/>
<dbReference type="AlphaFoldDB" id="A0A0F9BYZ8"/>
<feature type="non-terminal residue" evidence="1">
    <location>
        <position position="1"/>
    </location>
</feature>
<dbReference type="EMBL" id="LAZR01046853">
    <property type="protein sequence ID" value="KKK95574.1"/>
    <property type="molecule type" value="Genomic_DNA"/>
</dbReference>
<dbReference type="Pfam" id="PF13385">
    <property type="entry name" value="Laminin_G_3"/>
    <property type="match status" value="1"/>
</dbReference>
<dbReference type="InterPro" id="IPR013320">
    <property type="entry name" value="ConA-like_dom_sf"/>
</dbReference>
<gene>
    <name evidence="1" type="ORF">LCGC14_2671430</name>
</gene>
<sequence>VINGGAELGNTSGWINELGSLAVRTTNPLPFSGSFYFFGGANSQTRARQDIVVPANLITETDAGLLTANVRWHQNSFQGQDDAEMEIEFYDGLPGSIIGTKTAAGLTSPTVWTQRTLSVVVPPLTRTIRIFYHADRDFGTNLDGYIDDITLDLTGSTTVGWISLWQNVQITDECTTSCYRKIAVASEPLTVTVGSDSSEQHITIVSTFGEVDLANPINAFNNGTNGSSSTSVVAPTVTTTQGSTMLYVLGGTGGFGEPGDLEPNHWNFPAAVTERAESVVSMDGLQSTADFSSNGYALTFINSAQLDTASKQSGSASLQLTGASNDRVFVPGSTDWDLGTGDFTLEAHVNIDSHANFASILGRGAAANDSRWNFAVDTNGNLEWHATQALRLGSSIDLATMGWTHVAVSRNSGVTRLFAGGVLLSSTGTVMNITSTTSELLIGK</sequence>
<feature type="non-terminal residue" evidence="1">
    <location>
        <position position="444"/>
    </location>
</feature>
<accession>A0A0F9BYZ8</accession>
<reference evidence="1" key="1">
    <citation type="journal article" date="2015" name="Nature">
        <title>Complex archaea that bridge the gap between prokaryotes and eukaryotes.</title>
        <authorList>
            <person name="Spang A."/>
            <person name="Saw J.H."/>
            <person name="Jorgensen S.L."/>
            <person name="Zaremba-Niedzwiedzka K."/>
            <person name="Martijn J."/>
            <person name="Lind A.E."/>
            <person name="van Eijk R."/>
            <person name="Schleper C."/>
            <person name="Guy L."/>
            <person name="Ettema T.J."/>
        </authorList>
    </citation>
    <scope>NUCLEOTIDE SEQUENCE</scope>
</reference>